<dbReference type="Pfam" id="PF02140">
    <property type="entry name" value="SUEL_Lectin"/>
    <property type="match status" value="1"/>
</dbReference>
<dbReference type="FunFam" id="2.60.120.740:FF:000001">
    <property type="entry name" value="Adhesion G protein-coupled receptor L2"/>
    <property type="match status" value="1"/>
</dbReference>
<dbReference type="EMBL" id="KV784365">
    <property type="protein sequence ID" value="OEU12071.1"/>
    <property type="molecule type" value="Genomic_DNA"/>
</dbReference>
<sequence>MKQWALERLGLCLEPSDVPGSSPSTEERVCEGLTISLNCVGRGSGSINILDASFGRQHGPDVCPHSATATSNQACHETRSTLIVQAACQGQATCSIDASRRVFGDPCKGIYKYLTINYNCGTVGL</sequence>
<dbReference type="InterPro" id="IPR043159">
    <property type="entry name" value="Lectin_gal-bd_sf"/>
</dbReference>
<dbReference type="GO" id="GO:0030246">
    <property type="term" value="F:carbohydrate binding"/>
    <property type="evidence" value="ECO:0007669"/>
    <property type="project" value="InterPro"/>
</dbReference>
<accession>A0A1E7F1J2</accession>
<evidence type="ECO:0000313" key="3">
    <source>
        <dbReference type="Proteomes" id="UP000095751"/>
    </source>
</evidence>
<gene>
    <name evidence="2" type="ORF">FRACYDRAFT_191816</name>
</gene>
<evidence type="ECO:0000259" key="1">
    <source>
        <dbReference type="PROSITE" id="PS50228"/>
    </source>
</evidence>
<feature type="domain" description="SUEL-type lectin" evidence="1">
    <location>
        <begin position="29"/>
        <end position="121"/>
    </location>
</feature>
<proteinExistence type="predicted"/>
<reference evidence="2 3" key="1">
    <citation type="submission" date="2016-09" db="EMBL/GenBank/DDBJ databases">
        <title>Extensive genetic diversity and differential bi-allelic expression allows diatom success in the polar Southern Ocean.</title>
        <authorList>
            <consortium name="DOE Joint Genome Institute"/>
            <person name="Mock T."/>
            <person name="Otillar R.P."/>
            <person name="Strauss J."/>
            <person name="Dupont C."/>
            <person name="Frickenhaus S."/>
            <person name="Maumus F."/>
            <person name="Mcmullan M."/>
            <person name="Sanges R."/>
            <person name="Schmutz J."/>
            <person name="Toseland A."/>
            <person name="Valas R."/>
            <person name="Veluchamy A."/>
            <person name="Ward B.J."/>
            <person name="Allen A."/>
            <person name="Barry K."/>
            <person name="Falciatore A."/>
            <person name="Ferrante M."/>
            <person name="Fortunato A.E."/>
            <person name="Gloeckner G."/>
            <person name="Gruber A."/>
            <person name="Hipkin R."/>
            <person name="Janech M."/>
            <person name="Kroth P."/>
            <person name="Leese F."/>
            <person name="Lindquist E."/>
            <person name="Lyon B.R."/>
            <person name="Martin J."/>
            <person name="Mayer C."/>
            <person name="Parker M."/>
            <person name="Quesneville H."/>
            <person name="Raymond J."/>
            <person name="Uhlig C."/>
            <person name="Valentin K.U."/>
            <person name="Worden A.Z."/>
            <person name="Armbrust E.V."/>
            <person name="Bowler C."/>
            <person name="Green B."/>
            <person name="Moulton V."/>
            <person name="Van Oosterhout C."/>
            <person name="Grigoriev I."/>
        </authorList>
    </citation>
    <scope>NUCLEOTIDE SEQUENCE [LARGE SCALE GENOMIC DNA]</scope>
    <source>
        <strain evidence="2 3">CCMP1102</strain>
    </source>
</reference>
<dbReference type="OrthoDB" id="1100386at2759"/>
<dbReference type="Gene3D" id="2.60.120.740">
    <property type="match status" value="1"/>
</dbReference>
<organism evidence="2 3">
    <name type="scientific">Fragilariopsis cylindrus CCMP1102</name>
    <dbReference type="NCBI Taxonomy" id="635003"/>
    <lineage>
        <taxon>Eukaryota</taxon>
        <taxon>Sar</taxon>
        <taxon>Stramenopiles</taxon>
        <taxon>Ochrophyta</taxon>
        <taxon>Bacillariophyta</taxon>
        <taxon>Bacillariophyceae</taxon>
        <taxon>Bacillariophycidae</taxon>
        <taxon>Bacillariales</taxon>
        <taxon>Bacillariaceae</taxon>
        <taxon>Fragilariopsis</taxon>
    </lineage>
</organism>
<dbReference type="AlphaFoldDB" id="A0A1E7F1J2"/>
<dbReference type="PROSITE" id="PS50228">
    <property type="entry name" value="SUEL_LECTIN"/>
    <property type="match status" value="1"/>
</dbReference>
<keyword evidence="3" id="KW-1185">Reference proteome</keyword>
<protein>
    <submittedName>
        <fullName evidence="2">Gal_Lectin-domain-containing protein</fullName>
    </submittedName>
</protein>
<dbReference type="CDD" id="cd22827">
    <property type="entry name" value="Gal_Rha_Lectin_SUL-I-like"/>
    <property type="match status" value="1"/>
</dbReference>
<dbReference type="InParanoid" id="A0A1E7F1J2"/>
<name>A0A1E7F1J2_9STRA</name>
<dbReference type="PANTHER" id="PTHR46780">
    <property type="entry name" value="PROTEIN EVA-1"/>
    <property type="match status" value="1"/>
</dbReference>
<dbReference type="Proteomes" id="UP000095751">
    <property type="component" value="Unassembled WGS sequence"/>
</dbReference>
<evidence type="ECO:0000313" key="2">
    <source>
        <dbReference type="EMBL" id="OEU12071.1"/>
    </source>
</evidence>
<dbReference type="KEGG" id="fcy:FRACYDRAFT_191816"/>
<dbReference type="InterPro" id="IPR000922">
    <property type="entry name" value="Lectin_gal-bd_dom"/>
</dbReference>